<name>A0A501PBF4_9PROT</name>
<dbReference type="InterPro" id="IPR057122">
    <property type="entry name" value="TIM-barrel_NCTSP"/>
</dbReference>
<dbReference type="RefSeq" id="WP_139942055.1">
    <property type="nucleotide sequence ID" value="NZ_JBHSYP010000005.1"/>
</dbReference>
<dbReference type="Pfam" id="PF23844">
    <property type="entry name" value="NCTSP_N"/>
    <property type="match status" value="1"/>
</dbReference>
<sequence>MYWLATEYDQAETNWIRRFSPRYWTVNFPRPMVASVVTEGVDALRCDLVFYRKEDLCGLIWESEDLHDHPLLRYGTSRDYRHTVLSFRWQSSGIADLDHLHGPTLTIEGRDQQGLPHTWYVRLANYATGTAEDAEIVLDFDTLAGGFTLPADADPVWPGDIDRLFISLVAPDYDDSSSEPLDQPVVGQVTVSDLRVEGSTSTLKVGNSYVLPHDLRICNGYDDCYHLTPERVIWNMIQLGYRDRITHYVGMSHYFSLLWSGTEQRFVVDPAGAPLNVAAATWHRNYLQQAQFFGFQVILSLSYEILAEHIPDDWQQRAHDNDPARTGWEPPSGLVAPANAGALDYLAAVFEALADLLDEAGQQVELQIGEPWWWVSLDEDRVPHFYDPVTTALYVAETGNSLPAKHVSATEEISPDQQLYLDWLGAKLGQSTLALRDGIRGNWPDARVGLLFYAPQVMVAAAPMLLTVNYPAGFWQSPAFDFFQIEDYDFIVDGQWKRHRQSLEQITGDLGYALPDMYYFAGFNLRPETTHLWRNIDLAAGDGFARGFGEIFVWAYPQVVRDGFVYNKDQEQDMSGFHEVRFPLDISFGAGGGPVFSTAVAEMTSGFEQRNREWADARLAFDVGSGIRSEDDLAALIAFFRGRAGRAYGFRFRDWTDYKSCPPSGEVAPTDQVIGVGDGEETDFQLAKIYQSGEHSQARAIFKPVAGTVRVAVNGVELADGWQLDETTGLVSLDEAPLADSTISAGFEFDVPVRFADDSLSVTLETFRAGQMPSISLIEVRL</sequence>
<evidence type="ECO:0000313" key="4">
    <source>
        <dbReference type="EMBL" id="TPD57739.1"/>
    </source>
</evidence>
<dbReference type="AlphaFoldDB" id="A0A501PBF4"/>
<feature type="domain" description="Non-contractile tail sheath N-terminal" evidence="2">
    <location>
        <begin position="16"/>
        <end position="206"/>
    </location>
</feature>
<dbReference type="InterPro" id="IPR011740">
    <property type="entry name" value="DUF2460"/>
</dbReference>
<accession>A0A501PBF4</accession>
<protein>
    <submittedName>
        <fullName evidence="4">TIGR02217 family protein</fullName>
    </submittedName>
</protein>
<comment type="caution">
    <text evidence="4">The sequence shown here is derived from an EMBL/GenBank/DDBJ whole genome shotgun (WGS) entry which is preliminary data.</text>
</comment>
<dbReference type="InterPro" id="IPR057102">
    <property type="entry name" value="NCTSP_N"/>
</dbReference>
<evidence type="ECO:0000259" key="1">
    <source>
        <dbReference type="Pfam" id="PF09343"/>
    </source>
</evidence>
<evidence type="ECO:0000259" key="3">
    <source>
        <dbReference type="Pfam" id="PF23845"/>
    </source>
</evidence>
<dbReference type="Pfam" id="PF23845">
    <property type="entry name" value="TIM-barrel_NCTSP"/>
    <property type="match status" value="1"/>
</dbReference>
<dbReference type="Pfam" id="PF09343">
    <property type="entry name" value="DUF2460"/>
    <property type="match status" value="1"/>
</dbReference>
<feature type="domain" description="DUF2460" evidence="1">
    <location>
        <begin position="578"/>
        <end position="781"/>
    </location>
</feature>
<proteinExistence type="predicted"/>
<keyword evidence="5" id="KW-1185">Reference proteome</keyword>
<dbReference type="OrthoDB" id="1685145at2"/>
<evidence type="ECO:0000313" key="5">
    <source>
        <dbReference type="Proteomes" id="UP000319148"/>
    </source>
</evidence>
<evidence type="ECO:0000259" key="2">
    <source>
        <dbReference type="Pfam" id="PF23844"/>
    </source>
</evidence>
<reference evidence="5" key="1">
    <citation type="submission" date="2019-06" db="EMBL/GenBank/DDBJ databases">
        <title>The complete genome of Emcibacter congregatus ZYLT.</title>
        <authorList>
            <person name="Zhao Z."/>
        </authorList>
    </citation>
    <scope>NUCLEOTIDE SEQUENCE [LARGE SCALE GENOMIC DNA]</scope>
    <source>
        <strain evidence="5">MCCC 1A06723</strain>
    </source>
</reference>
<dbReference type="NCBIfam" id="TIGR02217">
    <property type="entry name" value="chp_TIGR02217"/>
    <property type="match status" value="1"/>
</dbReference>
<dbReference type="Proteomes" id="UP000319148">
    <property type="component" value="Unassembled WGS sequence"/>
</dbReference>
<dbReference type="EMBL" id="VFIY01000018">
    <property type="protein sequence ID" value="TPD57739.1"/>
    <property type="molecule type" value="Genomic_DNA"/>
</dbReference>
<gene>
    <name evidence="4" type="ORF">FIV46_16690</name>
</gene>
<organism evidence="4 5">
    <name type="scientific">Emcibacter nanhaiensis</name>
    <dbReference type="NCBI Taxonomy" id="1505037"/>
    <lineage>
        <taxon>Bacteria</taxon>
        <taxon>Pseudomonadati</taxon>
        <taxon>Pseudomonadota</taxon>
        <taxon>Alphaproteobacteria</taxon>
        <taxon>Emcibacterales</taxon>
        <taxon>Emcibacteraceae</taxon>
        <taxon>Emcibacter</taxon>
    </lineage>
</organism>
<feature type="domain" description="Non-contractile tail sheath TIM barrel" evidence="3">
    <location>
        <begin position="212"/>
        <end position="564"/>
    </location>
</feature>